<dbReference type="Pfam" id="PF05577">
    <property type="entry name" value="Peptidase_S28"/>
    <property type="match status" value="1"/>
</dbReference>
<protein>
    <recommendedName>
        <fullName evidence="9">Lysosomal Pro-X carboxypeptidase</fullName>
    </recommendedName>
</protein>
<dbReference type="OrthoDB" id="2130629at2759"/>
<reference evidence="8" key="2">
    <citation type="journal article" date="2018" name="Plant J.">
        <title>The Sorghum bicolor reference genome: improved assembly, gene annotations, a transcriptome atlas, and signatures of genome organization.</title>
        <authorList>
            <person name="McCormick R.F."/>
            <person name="Truong S.K."/>
            <person name="Sreedasyam A."/>
            <person name="Jenkins J."/>
            <person name="Shu S."/>
            <person name="Sims D."/>
            <person name="Kennedy M."/>
            <person name="Amirebrahimi M."/>
            <person name="Weers B.D."/>
            <person name="McKinley B."/>
            <person name="Mattison A."/>
            <person name="Morishige D.T."/>
            <person name="Grimwood J."/>
            <person name="Schmutz J."/>
            <person name="Mullet J.E."/>
        </authorList>
    </citation>
    <scope>NUCLEOTIDE SEQUENCE [LARGE SCALE GENOMIC DNA]</scope>
    <source>
        <strain evidence="8">cv. BTx623</strain>
    </source>
</reference>
<dbReference type="AlphaFoldDB" id="A0A194YKL0"/>
<dbReference type="Gene3D" id="1.20.120.980">
    <property type="entry name" value="Serine carboxypeptidase S28, SKS domain"/>
    <property type="match status" value="1"/>
</dbReference>
<dbReference type="GO" id="GO:0006508">
    <property type="term" value="P:proteolysis"/>
    <property type="evidence" value="ECO:0007669"/>
    <property type="project" value="UniProtKB-KW"/>
</dbReference>
<evidence type="ECO:0000256" key="5">
    <source>
        <dbReference type="ARBA" id="ARBA00023180"/>
    </source>
</evidence>
<dbReference type="EMBL" id="CM000769">
    <property type="protein sequence ID" value="KXG20493.1"/>
    <property type="molecule type" value="Genomic_DNA"/>
</dbReference>
<dbReference type="PANTHER" id="PTHR11010:SF88">
    <property type="entry name" value="LYSOSOMAL PRO-X CARBOXYPEPTIDASE"/>
    <property type="match status" value="1"/>
</dbReference>
<evidence type="ECO:0000313" key="7">
    <source>
        <dbReference type="EMBL" id="KXG20493.1"/>
    </source>
</evidence>
<dbReference type="InParanoid" id="A0A194YKL0"/>
<dbReference type="InterPro" id="IPR008758">
    <property type="entry name" value="Peptidase_S28"/>
</dbReference>
<dbReference type="GO" id="GO:0008239">
    <property type="term" value="F:dipeptidyl-peptidase activity"/>
    <property type="evidence" value="ECO:0000318"/>
    <property type="project" value="GO_Central"/>
</dbReference>
<organism evidence="7 8">
    <name type="scientific">Sorghum bicolor</name>
    <name type="common">Sorghum</name>
    <name type="synonym">Sorghum vulgare</name>
    <dbReference type="NCBI Taxonomy" id="4558"/>
    <lineage>
        <taxon>Eukaryota</taxon>
        <taxon>Viridiplantae</taxon>
        <taxon>Streptophyta</taxon>
        <taxon>Embryophyta</taxon>
        <taxon>Tracheophyta</taxon>
        <taxon>Spermatophyta</taxon>
        <taxon>Magnoliopsida</taxon>
        <taxon>Liliopsida</taxon>
        <taxon>Poales</taxon>
        <taxon>Poaceae</taxon>
        <taxon>PACMAD clade</taxon>
        <taxon>Panicoideae</taxon>
        <taxon>Andropogonodae</taxon>
        <taxon>Andropogoneae</taxon>
        <taxon>Sorghinae</taxon>
        <taxon>Sorghum</taxon>
    </lineage>
</organism>
<accession>A0A194YKL0</accession>
<keyword evidence="2" id="KW-0645">Protease</keyword>
<feature type="signal peptide" evidence="6">
    <location>
        <begin position="1"/>
        <end position="25"/>
    </location>
</feature>
<name>A0A194YKL0_SORBI</name>
<feature type="chain" id="PRO_5008268893" description="Lysosomal Pro-X carboxypeptidase" evidence="6">
    <location>
        <begin position="26"/>
        <end position="536"/>
    </location>
</feature>
<keyword evidence="4" id="KW-0378">Hydrolase</keyword>
<keyword evidence="8" id="KW-1185">Reference proteome</keyword>
<evidence type="ECO:0000256" key="4">
    <source>
        <dbReference type="ARBA" id="ARBA00022801"/>
    </source>
</evidence>
<evidence type="ECO:0000256" key="6">
    <source>
        <dbReference type="SAM" id="SignalP"/>
    </source>
</evidence>
<dbReference type="PANTHER" id="PTHR11010">
    <property type="entry name" value="PROTEASE S28 PRO-X CARBOXYPEPTIDASE-RELATED"/>
    <property type="match status" value="1"/>
</dbReference>
<evidence type="ECO:0008006" key="9">
    <source>
        <dbReference type="Google" id="ProtNLM"/>
    </source>
</evidence>
<evidence type="ECO:0000256" key="3">
    <source>
        <dbReference type="ARBA" id="ARBA00022729"/>
    </source>
</evidence>
<dbReference type="FunFam" id="1.20.120.980:FF:000001">
    <property type="entry name" value="Dipeptidyl peptidase 7"/>
    <property type="match status" value="1"/>
</dbReference>
<dbReference type="FunCoup" id="A0A194YKL0">
    <property type="interactions" value="1027"/>
</dbReference>
<evidence type="ECO:0000256" key="1">
    <source>
        <dbReference type="ARBA" id="ARBA00011079"/>
    </source>
</evidence>
<gene>
    <name evidence="7" type="ORF">SORBI_3010G208700</name>
</gene>
<dbReference type="InterPro" id="IPR029058">
    <property type="entry name" value="AB_hydrolase_fold"/>
</dbReference>
<dbReference type="SUPFAM" id="SSF53474">
    <property type="entry name" value="alpha/beta-Hydrolases"/>
    <property type="match status" value="1"/>
</dbReference>
<dbReference type="eggNOG" id="KOG2183">
    <property type="taxonomic scope" value="Eukaryota"/>
</dbReference>
<evidence type="ECO:0000313" key="8">
    <source>
        <dbReference type="Proteomes" id="UP000000768"/>
    </source>
</evidence>
<dbReference type="Gramene" id="KXG20493">
    <property type="protein sequence ID" value="KXG20493"/>
    <property type="gene ID" value="SORBI_3010G208700"/>
</dbReference>
<keyword evidence="5" id="KW-0325">Glycoprotein</keyword>
<keyword evidence="3 6" id="KW-0732">Signal</keyword>
<dbReference type="InterPro" id="IPR042269">
    <property type="entry name" value="Ser_carbopepase_S28_SKS"/>
</dbReference>
<sequence>MAAPSVLAFLPLLLLAAFSAASTSAHRIPNPFPPIIPLHLQALRQQQQQQRVSSSDAKLVTAAAADAGTNSTAQPFTTHYFPQELDHFTFTPNASMVFRQKYLVNDTFWRRPSGGNGTAGAGPLFVYTGNEGDIEWFATNTGFMFDIAPKFGALLVFIEHRFYGESLPFGNDSYNSAETLGYLTSTQALADFAILITSLKQNLSAKTAPVVVFGGSYGGMLASWFRLKYPHVAIGALASSAPILQFDYITPWSSFSDAISQDYKSESLNCFSVIKATWDVLDERGANDRGLLELSKLFRACKTLKYADSIAGWLQTAFVYTAMVDYPTPANFLKNLPAYPVKEMCKIIDGFPANADILEKVFAAASLYYNFTGDQTCNQIEYDDDSSSSLGLSGWGWQACTEMIMPMSDSNESMFPPDTFSYEDTSNTCFQLYGVRPRPHWITTEYGGYKIDKVLKRFGSNIIFSNGLRDPWSRGGVLKDISSSIVALVTEKGAHHLDLRSATKDDPDWVIEQRRQEVEIIHGWIDQYHQDMAQAS</sequence>
<dbReference type="Gene3D" id="3.40.50.1820">
    <property type="entry name" value="alpha/beta hydrolase"/>
    <property type="match status" value="1"/>
</dbReference>
<reference evidence="7 8" key="1">
    <citation type="journal article" date="2009" name="Nature">
        <title>The Sorghum bicolor genome and the diversification of grasses.</title>
        <authorList>
            <person name="Paterson A.H."/>
            <person name="Bowers J.E."/>
            <person name="Bruggmann R."/>
            <person name="Dubchak I."/>
            <person name="Grimwood J."/>
            <person name="Gundlach H."/>
            <person name="Haberer G."/>
            <person name="Hellsten U."/>
            <person name="Mitros T."/>
            <person name="Poliakov A."/>
            <person name="Schmutz J."/>
            <person name="Spannagl M."/>
            <person name="Tang H."/>
            <person name="Wang X."/>
            <person name="Wicker T."/>
            <person name="Bharti A.K."/>
            <person name="Chapman J."/>
            <person name="Feltus F.A."/>
            <person name="Gowik U."/>
            <person name="Grigoriev I.V."/>
            <person name="Lyons E."/>
            <person name="Maher C.A."/>
            <person name="Martis M."/>
            <person name="Narechania A."/>
            <person name="Otillar R.P."/>
            <person name="Penning B.W."/>
            <person name="Salamov A.A."/>
            <person name="Wang Y."/>
            <person name="Zhang L."/>
            <person name="Carpita N.C."/>
            <person name="Freeling M."/>
            <person name="Gingle A.R."/>
            <person name="Hash C.T."/>
            <person name="Keller B."/>
            <person name="Klein P."/>
            <person name="Kresovich S."/>
            <person name="McCann M.C."/>
            <person name="Ming R."/>
            <person name="Peterson D.G."/>
            <person name="Mehboob-ur-Rahman"/>
            <person name="Ware D."/>
            <person name="Westhoff P."/>
            <person name="Mayer K.F."/>
            <person name="Messing J."/>
            <person name="Rokhsar D.S."/>
        </authorList>
    </citation>
    <scope>NUCLEOTIDE SEQUENCE [LARGE SCALE GENOMIC DNA]</scope>
    <source>
        <strain evidence="8">cv. BTx623</strain>
    </source>
</reference>
<dbReference type="GO" id="GO:0070008">
    <property type="term" value="F:serine-type exopeptidase activity"/>
    <property type="evidence" value="ECO:0007669"/>
    <property type="project" value="InterPro"/>
</dbReference>
<dbReference type="Proteomes" id="UP000000768">
    <property type="component" value="Chromosome 10"/>
</dbReference>
<comment type="similarity">
    <text evidence="1">Belongs to the peptidase S28 family.</text>
</comment>
<dbReference type="OMA" id="PESYRIF"/>
<proteinExistence type="inferred from homology"/>
<dbReference type="STRING" id="4558.A0A194YKL0"/>
<evidence type="ECO:0000256" key="2">
    <source>
        <dbReference type="ARBA" id="ARBA00022670"/>
    </source>
</evidence>